<name>A0A5P2G336_9BACT</name>
<dbReference type="PROSITE" id="PS51257">
    <property type="entry name" value="PROKAR_LIPOPROTEIN"/>
    <property type="match status" value="1"/>
</dbReference>
<gene>
    <name evidence="1" type="ORF">E0W69_010810</name>
</gene>
<evidence type="ECO:0000313" key="2">
    <source>
        <dbReference type="Proteomes" id="UP000292424"/>
    </source>
</evidence>
<dbReference type="KEGG" id="arac:E0W69_010810"/>
<dbReference type="Proteomes" id="UP000292424">
    <property type="component" value="Chromosome"/>
</dbReference>
<dbReference type="InterPro" id="IPR041662">
    <property type="entry name" value="SusD-like_2"/>
</dbReference>
<dbReference type="AlphaFoldDB" id="A0A5P2G336"/>
<proteinExistence type="predicted"/>
<organism evidence="1 2">
    <name type="scientific">Rhizosphaericola mali</name>
    <dbReference type="NCBI Taxonomy" id="2545455"/>
    <lineage>
        <taxon>Bacteria</taxon>
        <taxon>Pseudomonadati</taxon>
        <taxon>Bacteroidota</taxon>
        <taxon>Chitinophagia</taxon>
        <taxon>Chitinophagales</taxon>
        <taxon>Chitinophagaceae</taxon>
        <taxon>Rhizosphaericola</taxon>
    </lineage>
</organism>
<sequence length="467" mass="51762">MKLYNSGFLVSVFALILIGCSKYLDVNSNPNQPTDVPEKEILAPLELSITTSLSGGPDAVNTNEWMQIMTPNQTAPNSATYYVLTSTFDGYWYTYYTTIMNNLYLLNLKADADGNDVYAGISKVLMAYSLGNATDLWGDIPYTQAFLGVNQSNPKYDSQESIYDSLHVLLDSAIVQLTSAGGQSVGSEDYFYSGDATKWIKFAYTLKARNYMHLINASGYTKNTQAQLALAALDNGMVDYNDDCKYTYDGSTAISSWSQYFTQTATEVMSSHIVDTLKNTNDPRLSYLIAKSGEDKDGSYVGLLIGSTPATSYYAISELGDFYGAKSSSGYVMAADEAIFLKAEAELYVDGYASAQSYYYNGIVNNFLKMGIDTTGTSAQAYLKNYGTLESSTALAQIMYQKSIANFLSLENFTDWRRTGYPVLNVVNNAYSSSIPRRFYYPYTELTENTNTPKNVKLSDRVWWDAN</sequence>
<keyword evidence="2" id="KW-1185">Reference proteome</keyword>
<dbReference type="OrthoDB" id="614457at2"/>
<dbReference type="EMBL" id="CP044016">
    <property type="protein sequence ID" value="QES89128.1"/>
    <property type="molecule type" value="Genomic_DNA"/>
</dbReference>
<dbReference type="InterPro" id="IPR011990">
    <property type="entry name" value="TPR-like_helical_dom_sf"/>
</dbReference>
<dbReference type="Gene3D" id="1.25.40.390">
    <property type="match status" value="1"/>
</dbReference>
<dbReference type="SUPFAM" id="SSF48452">
    <property type="entry name" value="TPR-like"/>
    <property type="match status" value="1"/>
</dbReference>
<accession>A0A5P2G336</accession>
<protein>
    <submittedName>
        <fullName evidence="1">SusD/RagB family nutrient-binding outer membrane lipoprotein</fullName>
    </submittedName>
</protein>
<dbReference type="RefSeq" id="WP_131330074.1">
    <property type="nucleotide sequence ID" value="NZ_CP044016.1"/>
</dbReference>
<keyword evidence="1" id="KW-0449">Lipoprotein</keyword>
<reference evidence="1 2" key="1">
    <citation type="submission" date="2019-09" db="EMBL/GenBank/DDBJ databases">
        <title>Complete genome sequence of Arachidicoccus sp. B3-10 isolated from apple orchard soil.</title>
        <authorList>
            <person name="Kim H.S."/>
            <person name="Han K.-I."/>
            <person name="Suh M.K."/>
            <person name="Lee K.C."/>
            <person name="Eom M.K."/>
            <person name="Kim J.-S."/>
            <person name="Kang S.W."/>
            <person name="Sin Y."/>
            <person name="Lee J.-S."/>
        </authorList>
    </citation>
    <scope>NUCLEOTIDE SEQUENCE [LARGE SCALE GENOMIC DNA]</scope>
    <source>
        <strain evidence="1 2">B3-10</strain>
    </source>
</reference>
<evidence type="ECO:0000313" key="1">
    <source>
        <dbReference type="EMBL" id="QES89128.1"/>
    </source>
</evidence>
<dbReference type="Pfam" id="PF12771">
    <property type="entry name" value="SusD-like_2"/>
    <property type="match status" value="1"/>
</dbReference>